<dbReference type="AlphaFoldDB" id="A0A0F9EII7"/>
<name>A0A0F9EII7_9ZZZZ</name>
<evidence type="ECO:0000313" key="2">
    <source>
        <dbReference type="EMBL" id="KKL73903.1"/>
    </source>
</evidence>
<keyword evidence="1" id="KW-1133">Transmembrane helix</keyword>
<comment type="caution">
    <text evidence="2">The sequence shown here is derived from an EMBL/GenBank/DDBJ whole genome shotgun (WGS) entry which is preliminary data.</text>
</comment>
<evidence type="ECO:0000256" key="1">
    <source>
        <dbReference type="SAM" id="Phobius"/>
    </source>
</evidence>
<reference evidence="2" key="1">
    <citation type="journal article" date="2015" name="Nature">
        <title>Complex archaea that bridge the gap between prokaryotes and eukaryotes.</title>
        <authorList>
            <person name="Spang A."/>
            <person name="Saw J.H."/>
            <person name="Jorgensen S.L."/>
            <person name="Zaremba-Niedzwiedzka K."/>
            <person name="Martijn J."/>
            <person name="Lind A.E."/>
            <person name="van Eijk R."/>
            <person name="Schleper C."/>
            <person name="Guy L."/>
            <person name="Ettema T.J."/>
        </authorList>
    </citation>
    <scope>NUCLEOTIDE SEQUENCE</scope>
</reference>
<dbReference type="EMBL" id="LAZR01024820">
    <property type="protein sequence ID" value="KKL73903.1"/>
    <property type="molecule type" value="Genomic_DNA"/>
</dbReference>
<keyword evidence="1" id="KW-0472">Membrane</keyword>
<feature type="transmembrane region" description="Helical" evidence="1">
    <location>
        <begin position="6"/>
        <end position="26"/>
    </location>
</feature>
<sequence>MEDFNPHAALLIVAFGSFFTAMVFFANSISINLKSKEKGGSKESRVAILWGFAFMLLGHLGKHFATG</sequence>
<protein>
    <submittedName>
        <fullName evidence="2">Uncharacterized protein</fullName>
    </submittedName>
</protein>
<proteinExistence type="predicted"/>
<gene>
    <name evidence="2" type="ORF">LCGC14_2070260</name>
</gene>
<accession>A0A0F9EII7</accession>
<feature type="transmembrane region" description="Helical" evidence="1">
    <location>
        <begin position="47"/>
        <end position="65"/>
    </location>
</feature>
<organism evidence="2">
    <name type="scientific">marine sediment metagenome</name>
    <dbReference type="NCBI Taxonomy" id="412755"/>
    <lineage>
        <taxon>unclassified sequences</taxon>
        <taxon>metagenomes</taxon>
        <taxon>ecological metagenomes</taxon>
    </lineage>
</organism>
<keyword evidence="1" id="KW-0812">Transmembrane</keyword>